<dbReference type="AlphaFoldDB" id="A0A3B3S1M7"/>
<reference evidence="2" key="1">
    <citation type="submission" date="2025-08" db="UniProtKB">
        <authorList>
            <consortium name="Ensembl"/>
        </authorList>
    </citation>
    <scope>IDENTIFICATION</scope>
</reference>
<evidence type="ECO:0000313" key="2">
    <source>
        <dbReference type="Ensembl" id="ENSPKIP00000024438.1"/>
    </source>
</evidence>
<accession>A0A3B3S1M7</accession>
<proteinExistence type="predicted"/>
<feature type="chain" id="PRO_5017337141" evidence="1">
    <location>
        <begin position="20"/>
        <end position="128"/>
    </location>
</feature>
<name>A0A3B3S1M7_9TELE</name>
<dbReference type="Proteomes" id="UP000261540">
    <property type="component" value="Unplaced"/>
</dbReference>
<dbReference type="Gene3D" id="2.10.60.10">
    <property type="entry name" value="CD59"/>
    <property type="match status" value="1"/>
</dbReference>
<dbReference type="InterPro" id="IPR045860">
    <property type="entry name" value="Snake_toxin-like_sf"/>
</dbReference>
<dbReference type="Ensembl" id="ENSPKIT00000005145.1">
    <property type="protein sequence ID" value="ENSPKIP00000024438.1"/>
    <property type="gene ID" value="ENSPKIG00000007694.1"/>
</dbReference>
<feature type="signal peptide" evidence="1">
    <location>
        <begin position="1"/>
        <end position="19"/>
    </location>
</feature>
<dbReference type="CDD" id="cd23553">
    <property type="entry name" value="TFP_LU_ECD_Ly6PGE"/>
    <property type="match status" value="1"/>
</dbReference>
<reference evidence="2" key="2">
    <citation type="submission" date="2025-09" db="UniProtKB">
        <authorList>
            <consortium name="Ensembl"/>
        </authorList>
    </citation>
    <scope>IDENTIFICATION</scope>
</reference>
<sequence>MKSLLAMLVLLTIVVHVLSCPVCEDKALKCHTCVAGNEDECNQQGTSSCPQCADACVTIMGPTVVKSCSYKPFCDKAHHNTGGVKMECCFTDDCNGPHRSHSHGEESAAPSLGTRPVLLLLLLLLQLI</sequence>
<dbReference type="GeneTree" id="ENSGT00390000010398"/>
<evidence type="ECO:0000313" key="3">
    <source>
        <dbReference type="Proteomes" id="UP000261540"/>
    </source>
</evidence>
<dbReference type="SUPFAM" id="SSF57302">
    <property type="entry name" value="Snake toxin-like"/>
    <property type="match status" value="1"/>
</dbReference>
<organism evidence="2 3">
    <name type="scientific">Paramormyrops kingsleyae</name>
    <dbReference type="NCBI Taxonomy" id="1676925"/>
    <lineage>
        <taxon>Eukaryota</taxon>
        <taxon>Metazoa</taxon>
        <taxon>Chordata</taxon>
        <taxon>Craniata</taxon>
        <taxon>Vertebrata</taxon>
        <taxon>Euteleostomi</taxon>
        <taxon>Actinopterygii</taxon>
        <taxon>Neopterygii</taxon>
        <taxon>Teleostei</taxon>
        <taxon>Osteoglossocephala</taxon>
        <taxon>Osteoglossomorpha</taxon>
        <taxon>Osteoglossiformes</taxon>
        <taxon>Mormyridae</taxon>
        <taxon>Paramormyrops</taxon>
    </lineage>
</organism>
<keyword evidence="3" id="KW-1185">Reference proteome</keyword>
<protein>
    <submittedName>
        <fullName evidence="2">Si:ch211-113d22.2</fullName>
    </submittedName>
</protein>
<evidence type="ECO:0000256" key="1">
    <source>
        <dbReference type="SAM" id="SignalP"/>
    </source>
</evidence>
<keyword evidence="1" id="KW-0732">Signal</keyword>